<reference evidence="1" key="1">
    <citation type="submission" date="2018-05" db="EMBL/GenBank/DDBJ databases">
        <authorList>
            <person name="Lanie J.A."/>
            <person name="Ng W.-L."/>
            <person name="Kazmierczak K.M."/>
            <person name="Andrzejewski T.M."/>
            <person name="Davidsen T.M."/>
            <person name="Wayne K.J."/>
            <person name="Tettelin H."/>
            <person name="Glass J.I."/>
            <person name="Rusch D."/>
            <person name="Podicherti R."/>
            <person name="Tsui H.-C.T."/>
            <person name="Winkler M.E."/>
        </authorList>
    </citation>
    <scope>NUCLEOTIDE SEQUENCE</scope>
</reference>
<feature type="non-terminal residue" evidence="1">
    <location>
        <position position="49"/>
    </location>
</feature>
<dbReference type="EMBL" id="UINC01192835">
    <property type="protein sequence ID" value="SVE08169.1"/>
    <property type="molecule type" value="Genomic_DNA"/>
</dbReference>
<gene>
    <name evidence="1" type="ORF">METZ01_LOCUS461023</name>
</gene>
<proteinExistence type="predicted"/>
<name>A0A383AKU5_9ZZZZ</name>
<organism evidence="1">
    <name type="scientific">marine metagenome</name>
    <dbReference type="NCBI Taxonomy" id="408172"/>
    <lineage>
        <taxon>unclassified sequences</taxon>
        <taxon>metagenomes</taxon>
        <taxon>ecological metagenomes</taxon>
    </lineage>
</organism>
<sequence>MGNIGDIFPSADECIFNGTVVGIAQTHSGNKDLIIGDTKVREDWSLKLD</sequence>
<evidence type="ECO:0000313" key="1">
    <source>
        <dbReference type="EMBL" id="SVE08169.1"/>
    </source>
</evidence>
<protein>
    <submittedName>
        <fullName evidence="1">Uncharacterized protein</fullName>
    </submittedName>
</protein>
<accession>A0A383AKU5</accession>
<dbReference type="AlphaFoldDB" id="A0A383AKU5"/>